<evidence type="ECO:0000313" key="1">
    <source>
        <dbReference type="EMBL" id="MBX34380.1"/>
    </source>
</evidence>
<name>A0A2P2MVZ1_RHIMU</name>
<organism evidence="1">
    <name type="scientific">Rhizophora mucronata</name>
    <name type="common">Asiatic mangrove</name>
    <dbReference type="NCBI Taxonomy" id="61149"/>
    <lineage>
        <taxon>Eukaryota</taxon>
        <taxon>Viridiplantae</taxon>
        <taxon>Streptophyta</taxon>
        <taxon>Embryophyta</taxon>
        <taxon>Tracheophyta</taxon>
        <taxon>Spermatophyta</taxon>
        <taxon>Magnoliopsida</taxon>
        <taxon>eudicotyledons</taxon>
        <taxon>Gunneridae</taxon>
        <taxon>Pentapetalae</taxon>
        <taxon>rosids</taxon>
        <taxon>fabids</taxon>
        <taxon>Malpighiales</taxon>
        <taxon>Rhizophoraceae</taxon>
        <taxon>Rhizophora</taxon>
    </lineage>
</organism>
<dbReference type="EMBL" id="GGEC01053896">
    <property type="protein sequence ID" value="MBX34380.1"/>
    <property type="molecule type" value="Transcribed_RNA"/>
</dbReference>
<sequence length="55" mass="6310">MSLDPFCTCLCNPSMMRTCINCSYQMLVLERQNLCKIALASTNINYSLSFHRICN</sequence>
<dbReference type="AlphaFoldDB" id="A0A2P2MVZ1"/>
<proteinExistence type="predicted"/>
<reference evidence="1" key="1">
    <citation type="submission" date="2018-02" db="EMBL/GenBank/DDBJ databases">
        <title>Rhizophora mucronata_Transcriptome.</title>
        <authorList>
            <person name="Meera S.P."/>
            <person name="Sreeshan A."/>
            <person name="Augustine A."/>
        </authorList>
    </citation>
    <scope>NUCLEOTIDE SEQUENCE</scope>
    <source>
        <tissue evidence="1">Leaf</tissue>
    </source>
</reference>
<protein>
    <submittedName>
        <fullName evidence="1">Uncharacterized protein</fullName>
    </submittedName>
</protein>
<accession>A0A2P2MVZ1</accession>